<evidence type="ECO:0000259" key="7">
    <source>
        <dbReference type="PROSITE" id="PS50011"/>
    </source>
</evidence>
<keyword evidence="3" id="KW-0547">Nucleotide-binding</keyword>
<dbReference type="InterPro" id="IPR011009">
    <property type="entry name" value="Kinase-like_dom_sf"/>
</dbReference>
<dbReference type="Pfam" id="PF22749">
    <property type="entry name" value="Arb2"/>
    <property type="match status" value="1"/>
</dbReference>
<feature type="region of interest" description="Disordered" evidence="6">
    <location>
        <begin position="1"/>
        <end position="26"/>
    </location>
</feature>
<dbReference type="Gene3D" id="3.30.200.20">
    <property type="entry name" value="Phosphorylase Kinase, domain 1"/>
    <property type="match status" value="2"/>
</dbReference>
<dbReference type="SUPFAM" id="SSF56112">
    <property type="entry name" value="Protein kinase-like (PK-like)"/>
    <property type="match status" value="1"/>
</dbReference>
<keyword evidence="5" id="KW-0067">ATP-binding</keyword>
<evidence type="ECO:0000256" key="2">
    <source>
        <dbReference type="ARBA" id="ARBA00022679"/>
    </source>
</evidence>
<name>A0AAV1U7F7_9STRA</name>
<dbReference type="GO" id="GO:0005524">
    <property type="term" value="F:ATP binding"/>
    <property type="evidence" value="ECO:0007669"/>
    <property type="project" value="UniProtKB-KW"/>
</dbReference>
<feature type="compositionally biased region" description="Low complexity" evidence="6">
    <location>
        <begin position="38"/>
        <end position="61"/>
    </location>
</feature>
<evidence type="ECO:0000313" key="9">
    <source>
        <dbReference type="EMBL" id="CAK7930440.1"/>
    </source>
</evidence>
<dbReference type="PROSITE" id="PS50011">
    <property type="entry name" value="PROTEIN_KINASE_DOM"/>
    <property type="match status" value="1"/>
</dbReference>
<dbReference type="PROSITE" id="PS00108">
    <property type="entry name" value="PROTEIN_KINASE_ST"/>
    <property type="match status" value="1"/>
</dbReference>
<feature type="compositionally biased region" description="Low complexity" evidence="6">
    <location>
        <begin position="180"/>
        <end position="221"/>
    </location>
</feature>
<dbReference type="Gene3D" id="1.10.510.10">
    <property type="entry name" value="Transferase(Phosphotransferase) domain 1"/>
    <property type="match status" value="1"/>
</dbReference>
<evidence type="ECO:0000256" key="5">
    <source>
        <dbReference type="ARBA" id="ARBA00022840"/>
    </source>
</evidence>
<dbReference type="InterPro" id="IPR000961">
    <property type="entry name" value="AGC-kinase_C"/>
</dbReference>
<sequence>MIRVKWNTADRPVPRAASSSERPPLTALMDGIVINSSTTTTAASNPKPTGTSTSTTASGSSRGLHTTPAPCSTVGSCRRPPLPKWGMGTISEDTMVSASNGPAISWSNDRFELTETGEVRNRVTRQRISKNEIRTHGEEVLRGLIDTVHTRMLQELLFLEQAIPPLEFERSSVDSGFEPGASALRGGGRSSTATNGSSSSSRRSGRVSTSGSVRSSSSSICSTTDGFRMMIDTDEPRCIFHTSTNFSVAEKLLVYVCSFRGLSCGIWSRSVLLKDGVQVGSMLPYFQKASAAGYGILVMNPNMNTQLMVTPDGTVEKMPIRGSSNAEEHCDHVWRNYIFPSAAHKVHFIAYGYGGVLVTQLIAKYRYELKSRLGNVAFIESSHKIDPSWNSGFKRFFSQHSISWSRSDLPLNTELSRDATAFASGGGPIGTGTMTSSDDGILVKASSPSSRTPTSPSAKQLTGFGCICLSAGPCEGANESPAYTTKAVLETVFAFLASPTPYEFQRRAARELRLNTLLVDQQATKAMEQVGNSGYGEREEQITDKKQLLRNESARPQKQSVYDAVLGGSAGGASQELKPREYDTLTIADFDLLRVVGRGAFGKVMLVRRKVQQQQKGARLLSPRTMVAMGLTPQQTARATAGEGGKVYAMKVIKKAAVFAKNQVEHTKTERRILQGVDHPFMVKLRYAFQNEAKLYFVMDFYNGGTLHFHLRRAMHFDEVRTRFYSAQLVLAVSHLHTYNIVYRDLKPENILLDDRGFIALTDFGLSHDNVDSKDGMQTFCGTPEYIAPELIRRVSYGKAVDYWSLGVLIFEMLAGYTPFYHANRKRNFQNIVKLPLRFPSEFSEDARSLLRGLICRNPAKRLGSGPCGAQEVMDHPFFADVDWEKLYKRDVPVPFRPVVKSDGEVSNVPEFFKRQEVVDSVVSDAPIGKSHVFQGFSYTDPCNL</sequence>
<evidence type="ECO:0000256" key="1">
    <source>
        <dbReference type="ARBA" id="ARBA00022527"/>
    </source>
</evidence>
<reference evidence="9" key="1">
    <citation type="submission" date="2024-01" db="EMBL/GenBank/DDBJ databases">
        <authorList>
            <person name="Webb A."/>
        </authorList>
    </citation>
    <scope>NUCLEOTIDE SEQUENCE</scope>
    <source>
        <strain evidence="9">Pm1</strain>
    </source>
</reference>
<dbReference type="Proteomes" id="UP001162060">
    <property type="component" value="Unassembled WGS sequence"/>
</dbReference>
<proteinExistence type="predicted"/>
<evidence type="ECO:0000256" key="6">
    <source>
        <dbReference type="SAM" id="MobiDB-lite"/>
    </source>
</evidence>
<accession>A0AAV1U7F7</accession>
<dbReference type="SMART" id="SM00133">
    <property type="entry name" value="S_TK_X"/>
    <property type="match status" value="1"/>
</dbReference>
<dbReference type="InterPro" id="IPR008271">
    <property type="entry name" value="Ser/Thr_kinase_AS"/>
</dbReference>
<keyword evidence="2" id="KW-0808">Transferase</keyword>
<feature type="region of interest" description="Disordered" evidence="6">
    <location>
        <begin position="38"/>
        <end position="77"/>
    </location>
</feature>
<dbReference type="AlphaFoldDB" id="A0AAV1U7F7"/>
<evidence type="ECO:0000256" key="4">
    <source>
        <dbReference type="ARBA" id="ARBA00022777"/>
    </source>
</evidence>
<evidence type="ECO:0000256" key="3">
    <source>
        <dbReference type="ARBA" id="ARBA00022741"/>
    </source>
</evidence>
<dbReference type="FunFam" id="3.30.200.20:FF:001341">
    <property type="entry name" value="Uncharacterized protein"/>
    <property type="match status" value="1"/>
</dbReference>
<dbReference type="Pfam" id="PF00069">
    <property type="entry name" value="Pkinase"/>
    <property type="match status" value="1"/>
</dbReference>
<dbReference type="CDD" id="cd05123">
    <property type="entry name" value="STKc_AGC"/>
    <property type="match status" value="1"/>
</dbReference>
<evidence type="ECO:0008006" key="11">
    <source>
        <dbReference type="Google" id="ProtNLM"/>
    </source>
</evidence>
<dbReference type="InterPro" id="IPR053858">
    <property type="entry name" value="Arb2_dom"/>
</dbReference>
<keyword evidence="4" id="KW-0418">Kinase</keyword>
<feature type="region of interest" description="Disordered" evidence="6">
    <location>
        <begin position="177"/>
        <end position="221"/>
    </location>
</feature>
<protein>
    <recommendedName>
        <fullName evidence="11">AGC protein kinase</fullName>
    </recommendedName>
</protein>
<dbReference type="InterPro" id="IPR045270">
    <property type="entry name" value="STKc_AGC"/>
</dbReference>
<feature type="domain" description="Protein kinase" evidence="7">
    <location>
        <begin position="590"/>
        <end position="879"/>
    </location>
</feature>
<gene>
    <name evidence="9" type="ORF">PM001_LOCUS15590</name>
</gene>
<feature type="domain" description="AGC-kinase C-terminal" evidence="8">
    <location>
        <begin position="880"/>
        <end position="945"/>
    </location>
</feature>
<dbReference type="PROSITE" id="PS51285">
    <property type="entry name" value="AGC_KINASE_CTER"/>
    <property type="match status" value="1"/>
</dbReference>
<dbReference type="FunFam" id="1.10.510.10:FF:000713">
    <property type="entry name" value="Non-specific serine/threonine protein kinase"/>
    <property type="match status" value="1"/>
</dbReference>
<dbReference type="InterPro" id="IPR000719">
    <property type="entry name" value="Prot_kinase_dom"/>
</dbReference>
<evidence type="ECO:0000259" key="8">
    <source>
        <dbReference type="PROSITE" id="PS51285"/>
    </source>
</evidence>
<dbReference type="GO" id="GO:0004674">
    <property type="term" value="F:protein serine/threonine kinase activity"/>
    <property type="evidence" value="ECO:0007669"/>
    <property type="project" value="UniProtKB-KW"/>
</dbReference>
<organism evidence="9 10">
    <name type="scientific">Peronospora matthiolae</name>
    <dbReference type="NCBI Taxonomy" id="2874970"/>
    <lineage>
        <taxon>Eukaryota</taxon>
        <taxon>Sar</taxon>
        <taxon>Stramenopiles</taxon>
        <taxon>Oomycota</taxon>
        <taxon>Peronosporomycetes</taxon>
        <taxon>Peronosporales</taxon>
        <taxon>Peronosporaceae</taxon>
        <taxon>Peronospora</taxon>
    </lineage>
</organism>
<dbReference type="PANTHER" id="PTHR24351">
    <property type="entry name" value="RIBOSOMAL PROTEIN S6 KINASE"/>
    <property type="match status" value="1"/>
</dbReference>
<keyword evidence="1" id="KW-0723">Serine/threonine-protein kinase</keyword>
<evidence type="ECO:0000313" key="10">
    <source>
        <dbReference type="Proteomes" id="UP001162060"/>
    </source>
</evidence>
<dbReference type="SMART" id="SM00220">
    <property type="entry name" value="S_TKc"/>
    <property type="match status" value="1"/>
</dbReference>
<dbReference type="EMBL" id="CAKLBY020000167">
    <property type="protein sequence ID" value="CAK7930440.1"/>
    <property type="molecule type" value="Genomic_DNA"/>
</dbReference>
<comment type="caution">
    <text evidence="9">The sequence shown here is derived from an EMBL/GenBank/DDBJ whole genome shotgun (WGS) entry which is preliminary data.</text>
</comment>